<feature type="transmembrane region" description="Helical" evidence="9">
    <location>
        <begin position="56"/>
        <end position="77"/>
    </location>
</feature>
<dbReference type="RefSeq" id="WP_187256365.1">
    <property type="nucleotide sequence ID" value="NZ_JBHULF010000014.1"/>
</dbReference>
<keyword evidence="12" id="KW-1185">Reference proteome</keyword>
<dbReference type="InterPro" id="IPR047817">
    <property type="entry name" value="ABC2_TM_bact-type"/>
</dbReference>
<evidence type="ECO:0000256" key="8">
    <source>
        <dbReference type="ARBA" id="ARBA00023136"/>
    </source>
</evidence>
<feature type="transmembrane region" description="Helical" evidence="9">
    <location>
        <begin position="130"/>
        <end position="157"/>
    </location>
</feature>
<comment type="subcellular location">
    <subcellularLocation>
        <location evidence="1">Cell inner membrane</location>
        <topology evidence="1">Multi-pass membrane protein</topology>
    </subcellularLocation>
    <subcellularLocation>
        <location evidence="9">Cell membrane</location>
        <topology evidence="9">Multi-pass membrane protein</topology>
    </subcellularLocation>
</comment>
<evidence type="ECO:0000256" key="2">
    <source>
        <dbReference type="ARBA" id="ARBA00007783"/>
    </source>
</evidence>
<feature type="domain" description="ABC transmembrane type-2" evidence="10">
    <location>
        <begin position="57"/>
        <end position="282"/>
    </location>
</feature>
<evidence type="ECO:0000256" key="7">
    <source>
        <dbReference type="ARBA" id="ARBA00022989"/>
    </source>
</evidence>
<evidence type="ECO:0000256" key="1">
    <source>
        <dbReference type="ARBA" id="ARBA00004429"/>
    </source>
</evidence>
<comment type="caution">
    <text evidence="9">Lacks conserved residue(s) required for the propagation of feature annotation.</text>
</comment>
<keyword evidence="4 9" id="KW-1003">Cell membrane</keyword>
<dbReference type="Proteomes" id="UP000765802">
    <property type="component" value="Unassembled WGS sequence"/>
</dbReference>
<evidence type="ECO:0000256" key="4">
    <source>
        <dbReference type="ARBA" id="ARBA00022475"/>
    </source>
</evidence>
<feature type="transmembrane region" description="Helical" evidence="9">
    <location>
        <begin position="260"/>
        <end position="279"/>
    </location>
</feature>
<protein>
    <recommendedName>
        <fullName evidence="9">Transport permease protein</fullName>
    </recommendedName>
</protein>
<sequence>MTEILTEKVVAEENWDLEIRPQNSLFNLHLRDVWQYRDLLLLLVRRDFVAFYKQTIFGPLWFFIQPIFTTIIFTFVFGRMAGISTEGVPPPLFYLTGTVAWNYFSECLTKTSTVFRDNASIFGKVYFPRLIMPLSIVISNLVKFSVQFLLFLLMLAWYKVDGLILNTNYYILLFPVIILLMAMQGLGWGLIVTALTTKYRDLAFLVAFGVQLIMYATPVIYPLSSVPEKHRYLIELNPLTGLIETFRHGFLGTGQFYGQAFGYSIIMSVIVFIAGLIIFNKVEKNFVDTV</sequence>
<keyword evidence="3 9" id="KW-0813">Transport</keyword>
<dbReference type="PANTHER" id="PTHR30413:SF8">
    <property type="entry name" value="TRANSPORT PERMEASE PROTEIN"/>
    <property type="match status" value="1"/>
</dbReference>
<organism evidence="11 12">
    <name type="scientific">Flavihumibacter stibioxidans</name>
    <dbReference type="NCBI Taxonomy" id="1834163"/>
    <lineage>
        <taxon>Bacteria</taxon>
        <taxon>Pseudomonadati</taxon>
        <taxon>Bacteroidota</taxon>
        <taxon>Chitinophagia</taxon>
        <taxon>Chitinophagales</taxon>
        <taxon>Chitinophagaceae</taxon>
        <taxon>Flavihumibacter</taxon>
    </lineage>
</organism>
<proteinExistence type="inferred from homology"/>
<dbReference type="Pfam" id="PF01061">
    <property type="entry name" value="ABC2_membrane"/>
    <property type="match status" value="1"/>
</dbReference>
<dbReference type="PROSITE" id="PS51012">
    <property type="entry name" value="ABC_TM2"/>
    <property type="match status" value="1"/>
</dbReference>
<keyword evidence="6 9" id="KW-0812">Transmembrane</keyword>
<dbReference type="InterPro" id="IPR013525">
    <property type="entry name" value="ABC2_TM"/>
</dbReference>
<dbReference type="InterPro" id="IPR000412">
    <property type="entry name" value="ABC_2_transport"/>
</dbReference>
<feature type="transmembrane region" description="Helical" evidence="9">
    <location>
        <begin position="169"/>
        <end position="195"/>
    </location>
</feature>
<comment type="similarity">
    <text evidence="2 9">Belongs to the ABC-2 integral membrane protein family.</text>
</comment>
<reference evidence="11 12" key="1">
    <citation type="submission" date="2016-07" db="EMBL/GenBank/DDBJ databases">
        <title>Genome analysis of Flavihumibacter stibioxidans YS-17.</title>
        <authorList>
            <person name="Shi K."/>
            <person name="Han Y."/>
            <person name="Wang G."/>
        </authorList>
    </citation>
    <scope>NUCLEOTIDE SEQUENCE [LARGE SCALE GENOMIC DNA]</scope>
    <source>
        <strain evidence="11 12">YS-17</strain>
    </source>
</reference>
<keyword evidence="7 9" id="KW-1133">Transmembrane helix</keyword>
<evidence type="ECO:0000313" key="12">
    <source>
        <dbReference type="Proteomes" id="UP000765802"/>
    </source>
</evidence>
<name>A0ABR7M7T2_9BACT</name>
<dbReference type="PRINTS" id="PR00164">
    <property type="entry name" value="ABC2TRNSPORT"/>
</dbReference>
<evidence type="ECO:0000256" key="6">
    <source>
        <dbReference type="ARBA" id="ARBA00022692"/>
    </source>
</evidence>
<evidence type="ECO:0000313" key="11">
    <source>
        <dbReference type="EMBL" id="MBC6491032.1"/>
    </source>
</evidence>
<evidence type="ECO:0000256" key="5">
    <source>
        <dbReference type="ARBA" id="ARBA00022519"/>
    </source>
</evidence>
<keyword evidence="5" id="KW-0997">Cell inner membrane</keyword>
<evidence type="ECO:0000259" key="10">
    <source>
        <dbReference type="PROSITE" id="PS51012"/>
    </source>
</evidence>
<accession>A0ABR7M7T2</accession>
<keyword evidence="8 9" id="KW-0472">Membrane</keyword>
<evidence type="ECO:0000256" key="9">
    <source>
        <dbReference type="RuleBase" id="RU361157"/>
    </source>
</evidence>
<evidence type="ECO:0000256" key="3">
    <source>
        <dbReference type="ARBA" id="ARBA00022448"/>
    </source>
</evidence>
<feature type="transmembrane region" description="Helical" evidence="9">
    <location>
        <begin position="202"/>
        <end position="221"/>
    </location>
</feature>
<gene>
    <name evidence="11" type="ORF">BC349_08320</name>
</gene>
<dbReference type="PANTHER" id="PTHR30413">
    <property type="entry name" value="INNER MEMBRANE TRANSPORT PERMEASE"/>
    <property type="match status" value="1"/>
</dbReference>
<comment type="caution">
    <text evidence="11">The sequence shown here is derived from an EMBL/GenBank/DDBJ whole genome shotgun (WGS) entry which is preliminary data.</text>
</comment>
<dbReference type="EMBL" id="MBUA01000012">
    <property type="protein sequence ID" value="MBC6491032.1"/>
    <property type="molecule type" value="Genomic_DNA"/>
</dbReference>